<evidence type="ECO:0000313" key="1">
    <source>
        <dbReference type="EMBL" id="KAH6935960.1"/>
    </source>
</evidence>
<accession>A0ACB7SMZ0</accession>
<organism evidence="1 2">
    <name type="scientific">Hyalomma asiaticum</name>
    <name type="common">Tick</name>
    <dbReference type="NCBI Taxonomy" id="266040"/>
    <lineage>
        <taxon>Eukaryota</taxon>
        <taxon>Metazoa</taxon>
        <taxon>Ecdysozoa</taxon>
        <taxon>Arthropoda</taxon>
        <taxon>Chelicerata</taxon>
        <taxon>Arachnida</taxon>
        <taxon>Acari</taxon>
        <taxon>Parasitiformes</taxon>
        <taxon>Ixodida</taxon>
        <taxon>Ixodoidea</taxon>
        <taxon>Ixodidae</taxon>
        <taxon>Hyalomminae</taxon>
        <taxon>Hyalomma</taxon>
    </lineage>
</organism>
<sequence>MEVDYWLDGGMDDHHPGGGGGGGGGSLPMSPSWRSGHFPPHSQMGWPLSMTLADLHDDTLLPTGLDARVLDS</sequence>
<dbReference type="EMBL" id="CM023483">
    <property type="protein sequence ID" value="KAH6935960.1"/>
    <property type="molecule type" value="Genomic_DNA"/>
</dbReference>
<name>A0ACB7SMZ0_HYAAI</name>
<keyword evidence="2" id="KW-1185">Reference proteome</keyword>
<comment type="caution">
    <text evidence="1">The sequence shown here is derived from an EMBL/GenBank/DDBJ whole genome shotgun (WGS) entry which is preliminary data.</text>
</comment>
<reference evidence="1" key="1">
    <citation type="submission" date="2020-05" db="EMBL/GenBank/DDBJ databases">
        <title>Large-scale comparative analyses of tick genomes elucidate their genetic diversity and vector capacities.</title>
        <authorList>
            <person name="Jia N."/>
            <person name="Wang J."/>
            <person name="Shi W."/>
            <person name="Du L."/>
            <person name="Sun Y."/>
            <person name="Zhan W."/>
            <person name="Jiang J."/>
            <person name="Wang Q."/>
            <person name="Zhang B."/>
            <person name="Ji P."/>
            <person name="Sakyi L.B."/>
            <person name="Cui X."/>
            <person name="Yuan T."/>
            <person name="Jiang B."/>
            <person name="Yang W."/>
            <person name="Lam T.T.-Y."/>
            <person name="Chang Q."/>
            <person name="Ding S."/>
            <person name="Wang X."/>
            <person name="Zhu J."/>
            <person name="Ruan X."/>
            <person name="Zhao L."/>
            <person name="Wei J."/>
            <person name="Que T."/>
            <person name="Du C."/>
            <person name="Cheng J."/>
            <person name="Dai P."/>
            <person name="Han X."/>
            <person name="Huang E."/>
            <person name="Gao Y."/>
            <person name="Liu J."/>
            <person name="Shao H."/>
            <person name="Ye R."/>
            <person name="Li L."/>
            <person name="Wei W."/>
            <person name="Wang X."/>
            <person name="Wang C."/>
            <person name="Yang T."/>
            <person name="Huo Q."/>
            <person name="Li W."/>
            <person name="Guo W."/>
            <person name="Chen H."/>
            <person name="Zhou L."/>
            <person name="Ni X."/>
            <person name="Tian J."/>
            <person name="Zhou Y."/>
            <person name="Sheng Y."/>
            <person name="Liu T."/>
            <person name="Pan Y."/>
            <person name="Xia L."/>
            <person name="Li J."/>
            <person name="Zhao F."/>
            <person name="Cao W."/>
        </authorList>
    </citation>
    <scope>NUCLEOTIDE SEQUENCE</scope>
    <source>
        <strain evidence="1">Hyas-2018</strain>
    </source>
</reference>
<dbReference type="Proteomes" id="UP000821845">
    <property type="component" value="Chromosome 3"/>
</dbReference>
<protein>
    <submittedName>
        <fullName evidence="1">Uncharacterized protein</fullName>
    </submittedName>
</protein>
<evidence type="ECO:0000313" key="2">
    <source>
        <dbReference type="Proteomes" id="UP000821845"/>
    </source>
</evidence>
<proteinExistence type="predicted"/>
<gene>
    <name evidence="1" type="ORF">HPB50_011837</name>
</gene>